<evidence type="ECO:0000256" key="3">
    <source>
        <dbReference type="ARBA" id="ARBA00022448"/>
    </source>
</evidence>
<dbReference type="PANTHER" id="PTHR43776:SF7">
    <property type="entry name" value="D,D-DIPEPTIDE TRANSPORT ATP-BINDING PROTEIN DDPF-RELATED"/>
    <property type="match status" value="1"/>
</dbReference>
<comment type="similarity">
    <text evidence="2">Belongs to the ABC transporter superfamily.</text>
</comment>
<dbReference type="OrthoDB" id="37801at2"/>
<evidence type="ECO:0000259" key="6">
    <source>
        <dbReference type="PROSITE" id="PS50893"/>
    </source>
</evidence>
<dbReference type="GO" id="GO:0016887">
    <property type="term" value="F:ATP hydrolysis activity"/>
    <property type="evidence" value="ECO:0007669"/>
    <property type="project" value="InterPro"/>
</dbReference>
<gene>
    <name evidence="7" type="ORF">C8P66_11464</name>
</gene>
<dbReference type="PROSITE" id="PS00211">
    <property type="entry name" value="ABC_TRANSPORTER_1"/>
    <property type="match status" value="1"/>
</dbReference>
<keyword evidence="5 7" id="KW-0067">ATP-binding</keyword>
<dbReference type="EMBL" id="QKYU01000014">
    <property type="protein sequence ID" value="PZW44775.1"/>
    <property type="molecule type" value="Genomic_DNA"/>
</dbReference>
<evidence type="ECO:0000256" key="5">
    <source>
        <dbReference type="ARBA" id="ARBA00022840"/>
    </source>
</evidence>
<evidence type="ECO:0000313" key="8">
    <source>
        <dbReference type="Proteomes" id="UP000249688"/>
    </source>
</evidence>
<protein>
    <submittedName>
        <fullName evidence="7">Peptide/nickel transport system ATP-binding protein/oligopeptide transport system ATP-binding protein</fullName>
    </submittedName>
</protein>
<organism evidence="7 8">
    <name type="scientific">Humitalea rosea</name>
    <dbReference type="NCBI Taxonomy" id="990373"/>
    <lineage>
        <taxon>Bacteria</taxon>
        <taxon>Pseudomonadati</taxon>
        <taxon>Pseudomonadota</taxon>
        <taxon>Alphaproteobacteria</taxon>
        <taxon>Acetobacterales</taxon>
        <taxon>Roseomonadaceae</taxon>
        <taxon>Humitalea</taxon>
    </lineage>
</organism>
<dbReference type="Pfam" id="PF00005">
    <property type="entry name" value="ABC_tran"/>
    <property type="match status" value="1"/>
</dbReference>
<evidence type="ECO:0000313" key="7">
    <source>
        <dbReference type="EMBL" id="PZW44775.1"/>
    </source>
</evidence>
<dbReference type="InterPro" id="IPR050319">
    <property type="entry name" value="ABC_transp_ATP-bind"/>
</dbReference>
<dbReference type="PROSITE" id="PS50893">
    <property type="entry name" value="ABC_TRANSPORTER_2"/>
    <property type="match status" value="1"/>
</dbReference>
<name>A0A2W7II15_9PROT</name>
<evidence type="ECO:0000256" key="4">
    <source>
        <dbReference type="ARBA" id="ARBA00022741"/>
    </source>
</evidence>
<evidence type="ECO:0000256" key="1">
    <source>
        <dbReference type="ARBA" id="ARBA00004417"/>
    </source>
</evidence>
<evidence type="ECO:0000256" key="2">
    <source>
        <dbReference type="ARBA" id="ARBA00005417"/>
    </source>
</evidence>
<dbReference type="InterPro" id="IPR013563">
    <property type="entry name" value="Oligopep_ABC_C"/>
</dbReference>
<dbReference type="Pfam" id="PF08352">
    <property type="entry name" value="oligo_HPY"/>
    <property type="match status" value="1"/>
</dbReference>
<proteinExistence type="inferred from homology"/>
<sequence length="366" mass="39831">MSAARIAPVSPPPLLRVAGLSKYFDVGGLFQRRGRLAAVDNISFDLAEGETLGLVGESGCGKSTTGRLILRLIEASAGSVAFRGENLLKLDATAMGSHRRNLQLIFQDPFSSLNPSMTVHEIIGEPMHVHHIDAGSGITRRVAELLQMVGLNPAHMARYPHEFSGGQRQRIGIARALALSPQLIVCDEPVSALDVSVQAQILNLLRRLQQDMRLGLLFISHDLMAVRYIAHRVAVMYLGKLVEVAPTDAIFAAPRHPYTRALLDAVPAPEPERRARLVLDGDLPSPLDPPTGCHFHPRCPFATARCATEAPALVADPAGHAVACHNWREIPAWSGLSPALTRPVEPRLARLLERFRQPPILPVDHP</sequence>
<comment type="caution">
    <text evidence="7">The sequence shown here is derived from an EMBL/GenBank/DDBJ whole genome shotgun (WGS) entry which is preliminary data.</text>
</comment>
<dbReference type="FunFam" id="3.40.50.300:FF:000016">
    <property type="entry name" value="Oligopeptide ABC transporter ATP-binding component"/>
    <property type="match status" value="1"/>
</dbReference>
<dbReference type="InterPro" id="IPR017871">
    <property type="entry name" value="ABC_transporter-like_CS"/>
</dbReference>
<dbReference type="GO" id="GO:0015833">
    <property type="term" value="P:peptide transport"/>
    <property type="evidence" value="ECO:0007669"/>
    <property type="project" value="InterPro"/>
</dbReference>
<dbReference type="GO" id="GO:0005524">
    <property type="term" value="F:ATP binding"/>
    <property type="evidence" value="ECO:0007669"/>
    <property type="project" value="UniProtKB-KW"/>
</dbReference>
<feature type="domain" description="ABC transporter" evidence="6">
    <location>
        <begin position="15"/>
        <end position="263"/>
    </location>
</feature>
<dbReference type="GO" id="GO:0005886">
    <property type="term" value="C:plasma membrane"/>
    <property type="evidence" value="ECO:0007669"/>
    <property type="project" value="UniProtKB-SubCell"/>
</dbReference>
<dbReference type="GO" id="GO:0055085">
    <property type="term" value="P:transmembrane transport"/>
    <property type="evidence" value="ECO:0007669"/>
    <property type="project" value="UniProtKB-ARBA"/>
</dbReference>
<dbReference type="SUPFAM" id="SSF52540">
    <property type="entry name" value="P-loop containing nucleoside triphosphate hydrolases"/>
    <property type="match status" value="1"/>
</dbReference>
<dbReference type="CDD" id="cd03257">
    <property type="entry name" value="ABC_NikE_OppD_transporters"/>
    <property type="match status" value="1"/>
</dbReference>
<reference evidence="7 8" key="1">
    <citation type="submission" date="2018-06" db="EMBL/GenBank/DDBJ databases">
        <title>Genomic Encyclopedia of Archaeal and Bacterial Type Strains, Phase II (KMG-II): from individual species to whole genera.</title>
        <authorList>
            <person name="Goeker M."/>
        </authorList>
    </citation>
    <scope>NUCLEOTIDE SEQUENCE [LARGE SCALE GENOMIC DNA]</scope>
    <source>
        <strain evidence="7 8">DSM 24525</strain>
    </source>
</reference>
<dbReference type="AlphaFoldDB" id="A0A2W7II15"/>
<dbReference type="InterPro" id="IPR003593">
    <property type="entry name" value="AAA+_ATPase"/>
</dbReference>
<keyword evidence="4" id="KW-0547">Nucleotide-binding</keyword>
<keyword evidence="8" id="KW-1185">Reference proteome</keyword>
<dbReference type="NCBIfam" id="TIGR01727">
    <property type="entry name" value="oligo_HPY"/>
    <property type="match status" value="1"/>
</dbReference>
<comment type="subcellular location">
    <subcellularLocation>
        <location evidence="1">Cell inner membrane</location>
        <topology evidence="1">Peripheral membrane protein</topology>
    </subcellularLocation>
</comment>
<dbReference type="Proteomes" id="UP000249688">
    <property type="component" value="Unassembled WGS sequence"/>
</dbReference>
<keyword evidence="3" id="KW-0813">Transport</keyword>
<dbReference type="Gene3D" id="3.40.50.300">
    <property type="entry name" value="P-loop containing nucleotide triphosphate hydrolases"/>
    <property type="match status" value="1"/>
</dbReference>
<dbReference type="InterPro" id="IPR027417">
    <property type="entry name" value="P-loop_NTPase"/>
</dbReference>
<accession>A0A2W7II15</accession>
<dbReference type="InterPro" id="IPR003439">
    <property type="entry name" value="ABC_transporter-like_ATP-bd"/>
</dbReference>
<dbReference type="SMART" id="SM00382">
    <property type="entry name" value="AAA"/>
    <property type="match status" value="1"/>
</dbReference>
<dbReference type="PANTHER" id="PTHR43776">
    <property type="entry name" value="TRANSPORT ATP-BINDING PROTEIN"/>
    <property type="match status" value="1"/>
</dbReference>